<reference evidence="3 4" key="1">
    <citation type="submission" date="2014-11" db="EMBL/GenBank/DDBJ databases">
        <title>Genome sequence of Flavihumibacter solisilvae 3-3.</title>
        <authorList>
            <person name="Zhou G."/>
            <person name="Li M."/>
            <person name="Wang G."/>
        </authorList>
    </citation>
    <scope>NUCLEOTIDE SEQUENCE [LARGE SCALE GENOMIC DNA]</scope>
    <source>
        <strain evidence="3 4">3-3</strain>
    </source>
</reference>
<dbReference type="RefSeq" id="WP_039141247.1">
    <property type="nucleotide sequence ID" value="NZ_JSVC01000016.1"/>
</dbReference>
<evidence type="ECO:0008006" key="5">
    <source>
        <dbReference type="Google" id="ProtNLM"/>
    </source>
</evidence>
<dbReference type="GO" id="GO:0000166">
    <property type="term" value="F:nucleotide binding"/>
    <property type="evidence" value="ECO:0007669"/>
    <property type="project" value="InterPro"/>
</dbReference>
<evidence type="ECO:0000313" key="3">
    <source>
        <dbReference type="EMBL" id="KIC93921.1"/>
    </source>
</evidence>
<dbReference type="AlphaFoldDB" id="A0A0C1L2W7"/>
<gene>
    <name evidence="3" type="ORF">OI18_15165</name>
</gene>
<dbReference type="Gene3D" id="3.30.360.10">
    <property type="entry name" value="Dihydrodipicolinate Reductase, domain 2"/>
    <property type="match status" value="1"/>
</dbReference>
<dbReference type="InterPro" id="IPR055170">
    <property type="entry name" value="GFO_IDH_MocA-like_dom"/>
</dbReference>
<comment type="caution">
    <text evidence="3">The sequence shown here is derived from an EMBL/GenBank/DDBJ whole genome shotgun (WGS) entry which is preliminary data.</text>
</comment>
<dbReference type="InterPro" id="IPR000683">
    <property type="entry name" value="Gfo/Idh/MocA-like_OxRdtase_N"/>
</dbReference>
<dbReference type="OrthoDB" id="9815825at2"/>
<dbReference type="SUPFAM" id="SSF51735">
    <property type="entry name" value="NAD(P)-binding Rossmann-fold domains"/>
    <property type="match status" value="1"/>
</dbReference>
<evidence type="ECO:0000313" key="4">
    <source>
        <dbReference type="Proteomes" id="UP000031408"/>
    </source>
</evidence>
<feature type="domain" description="GFO/IDH/MocA-like oxidoreductase" evidence="2">
    <location>
        <begin position="128"/>
        <end position="253"/>
    </location>
</feature>
<accession>A0A0C1L2W7</accession>
<dbReference type="STRING" id="1349421.OI18_15165"/>
<dbReference type="InterPro" id="IPR036291">
    <property type="entry name" value="NAD(P)-bd_dom_sf"/>
</dbReference>
<name>A0A0C1L2W7_9BACT</name>
<proteinExistence type="predicted"/>
<keyword evidence="4" id="KW-1185">Reference proteome</keyword>
<sequence length="337" mass="37423">MNRRRFVIIGCGRIAYRHAEQILKRGEITAVCDPDPEKLRLFTQKYKVPGFPDVQSLFSATTASVAVVCSPNYLHTEHSAHALQKGMHVLCEKPLCLTKTDGHRLAKLVNPGGPQLFVVLSARYHPVIRRLKSQLNAGLLGRVLSFQLNASWNRNADYYRLSSWKGQAGKDGGILFTQFSHYIDALTWCLGDIDPVAVNTRNFIHSATIEGEDTGTALLESSGGAIGSLHWTVNSTSRNMEISLVLIGEKGSVKIGGTYMDELQFESLEQPQAPENFVRSADLIDEQPRSHHDQVYLDLERALDDKENSMPGISEALQSVSLIEKIYSCSKRQVNQG</sequence>
<evidence type="ECO:0000259" key="2">
    <source>
        <dbReference type="Pfam" id="PF22725"/>
    </source>
</evidence>
<evidence type="ECO:0000259" key="1">
    <source>
        <dbReference type="Pfam" id="PF01408"/>
    </source>
</evidence>
<dbReference type="SUPFAM" id="SSF55347">
    <property type="entry name" value="Glyceraldehyde-3-phosphate dehydrogenase-like, C-terminal domain"/>
    <property type="match status" value="1"/>
</dbReference>
<dbReference type="PANTHER" id="PTHR43249:SF1">
    <property type="entry name" value="D-GLUCOSIDE 3-DEHYDROGENASE"/>
    <property type="match status" value="1"/>
</dbReference>
<dbReference type="Pfam" id="PF01408">
    <property type="entry name" value="GFO_IDH_MocA"/>
    <property type="match status" value="1"/>
</dbReference>
<dbReference type="Pfam" id="PF22725">
    <property type="entry name" value="GFO_IDH_MocA_C3"/>
    <property type="match status" value="1"/>
</dbReference>
<protein>
    <recommendedName>
        <fullName evidence="5">Oxidoreductase</fullName>
    </recommendedName>
</protein>
<dbReference type="InterPro" id="IPR052515">
    <property type="entry name" value="Gfo/Idh/MocA_Oxidoreductase"/>
</dbReference>
<dbReference type="Proteomes" id="UP000031408">
    <property type="component" value="Unassembled WGS sequence"/>
</dbReference>
<dbReference type="Gene3D" id="3.40.50.720">
    <property type="entry name" value="NAD(P)-binding Rossmann-like Domain"/>
    <property type="match status" value="1"/>
</dbReference>
<dbReference type="PANTHER" id="PTHR43249">
    <property type="entry name" value="UDP-N-ACETYL-2-AMINO-2-DEOXY-D-GLUCURONATE OXIDASE"/>
    <property type="match status" value="1"/>
</dbReference>
<feature type="domain" description="Gfo/Idh/MocA-like oxidoreductase N-terminal" evidence="1">
    <location>
        <begin position="5"/>
        <end position="116"/>
    </location>
</feature>
<organism evidence="3 4">
    <name type="scientific">Flavihumibacter solisilvae</name>
    <dbReference type="NCBI Taxonomy" id="1349421"/>
    <lineage>
        <taxon>Bacteria</taxon>
        <taxon>Pseudomonadati</taxon>
        <taxon>Bacteroidota</taxon>
        <taxon>Chitinophagia</taxon>
        <taxon>Chitinophagales</taxon>
        <taxon>Chitinophagaceae</taxon>
        <taxon>Flavihumibacter</taxon>
    </lineage>
</organism>
<dbReference type="EMBL" id="JSVC01000016">
    <property type="protein sequence ID" value="KIC93921.1"/>
    <property type="molecule type" value="Genomic_DNA"/>
</dbReference>